<accession>A0A6M0S1Q5</accession>
<dbReference type="EMBL" id="QZCE01000001">
    <property type="protein sequence ID" value="NEZ62306.1"/>
    <property type="molecule type" value="Genomic_DNA"/>
</dbReference>
<protein>
    <submittedName>
        <fullName evidence="1">Uncharacterized protein</fullName>
    </submittedName>
</protein>
<sequence length="76" mass="8895">MKTIRLRSHVNESGLLQVQLPDHHNEEVEILIVYQPVQVTQKRQWSQKFLDLFGAWQGEPLVRAPQGNQPEREPLL</sequence>
<dbReference type="Proteomes" id="UP000473574">
    <property type="component" value="Unassembled WGS sequence"/>
</dbReference>
<organism evidence="1 2">
    <name type="scientific">Adonisia turfae CCMR0082</name>
    <dbReference type="NCBI Taxonomy" id="2304604"/>
    <lineage>
        <taxon>Bacteria</taxon>
        <taxon>Bacillati</taxon>
        <taxon>Cyanobacteriota</taxon>
        <taxon>Adonisia</taxon>
        <taxon>Adonisia turfae</taxon>
    </lineage>
</organism>
<name>A0A6M0S1Q5_9CYAN</name>
<gene>
    <name evidence="1" type="ORF">D0962_05865</name>
</gene>
<proteinExistence type="predicted"/>
<dbReference type="RefSeq" id="WP_163660648.1">
    <property type="nucleotide sequence ID" value="NZ_QZCE01000001.1"/>
</dbReference>
<evidence type="ECO:0000313" key="1">
    <source>
        <dbReference type="EMBL" id="NEZ62306.1"/>
    </source>
</evidence>
<reference evidence="1 2" key="1">
    <citation type="journal article" date="2020" name="Microb. Ecol.">
        <title>Ecogenomics of the Marine Benthic Filamentous Cyanobacterium Adonisia.</title>
        <authorList>
            <person name="Walter J.M."/>
            <person name="Coutinho F.H."/>
            <person name="Leomil L."/>
            <person name="Hargreaves P.I."/>
            <person name="Campeao M.E."/>
            <person name="Vieira V.V."/>
            <person name="Silva B.S."/>
            <person name="Fistarol G.O."/>
            <person name="Salomon P.S."/>
            <person name="Sawabe T."/>
            <person name="Mino S."/>
            <person name="Hosokawa M."/>
            <person name="Miyashita H."/>
            <person name="Maruyama F."/>
            <person name="van Verk M.C."/>
            <person name="Dutilh B.E."/>
            <person name="Thompson C.C."/>
            <person name="Thompson F.L."/>
        </authorList>
    </citation>
    <scope>NUCLEOTIDE SEQUENCE [LARGE SCALE GENOMIC DNA]</scope>
    <source>
        <strain evidence="1 2">CCMR0082</strain>
    </source>
</reference>
<evidence type="ECO:0000313" key="2">
    <source>
        <dbReference type="Proteomes" id="UP000473574"/>
    </source>
</evidence>
<dbReference type="AlphaFoldDB" id="A0A6M0S1Q5"/>
<comment type="caution">
    <text evidence="1">The sequence shown here is derived from an EMBL/GenBank/DDBJ whole genome shotgun (WGS) entry which is preliminary data.</text>
</comment>